<evidence type="ECO:0000256" key="1">
    <source>
        <dbReference type="SAM" id="MobiDB-lite"/>
    </source>
</evidence>
<evidence type="ECO:0000313" key="5">
    <source>
        <dbReference type="RefSeq" id="XP_027771639.1"/>
    </source>
</evidence>
<accession>A0ABM1V7C0</accession>
<dbReference type="Gene3D" id="3.40.250.10">
    <property type="entry name" value="Rhodanese-like domain"/>
    <property type="match status" value="1"/>
</dbReference>
<dbReference type="InterPro" id="IPR044690">
    <property type="entry name" value="CAS_plant"/>
</dbReference>
<dbReference type="InterPro" id="IPR036873">
    <property type="entry name" value="Rhodanese-like_dom_sf"/>
</dbReference>
<feature type="region of interest" description="Disordered" evidence="1">
    <location>
        <begin position="635"/>
        <end position="689"/>
    </location>
</feature>
<dbReference type="InterPro" id="IPR001763">
    <property type="entry name" value="Rhodanese-like_dom"/>
</dbReference>
<dbReference type="GeneID" id="107013706"/>
<dbReference type="CDD" id="cd00158">
    <property type="entry name" value="RHOD"/>
    <property type="match status" value="1"/>
</dbReference>
<dbReference type="RefSeq" id="XP_027771639.1">
    <property type="nucleotide sequence ID" value="XM_027915838.1"/>
</dbReference>
<protein>
    <submittedName>
        <fullName evidence="4 5">Uncharacterized protein LOC107013706 isoform X1</fullName>
    </submittedName>
</protein>
<name>A0ABM1V7C0_SOLPN</name>
<evidence type="ECO:0000259" key="2">
    <source>
        <dbReference type="PROSITE" id="PS50206"/>
    </source>
</evidence>
<dbReference type="Proteomes" id="UP000694930">
    <property type="component" value="Chromosome 3"/>
</dbReference>
<feature type="compositionally biased region" description="Polar residues" evidence="1">
    <location>
        <begin position="671"/>
        <end position="689"/>
    </location>
</feature>
<sequence length="689" mass="74713">MATLPVCSATACSSSHSQIPFYGGLRSFSSCWKTYQLKCNVVDLSTSFHLNGPSLRGQSPIFLYSQFVQNSSLSSSSDSICTSCQNVIDGVNCELLTSDARSNSTGNLKFVDSSAVPVGREEMMGFNDDLVNIANFSPESANLESITTVDLTQGNPASILDSMDLDTSSLSNVKSSALDVLSQVNKSITGSVENGQSYLNSSLDGISSSVTSAVRGATQAVDDVISKLTSTVDKTGDSSGNGVAAFSTGLKEVSGRVGLLAIDGLRHIILIVEDLVSRGATLVVYSYGSVKEVLPMEVQDLLNVSEERAVKLLTPFGTALGQGYVALEGLERSLGLDPSDPIIPFILFLAVSTSFWAFYWKLTYGGYAGDLSPKSSFELLKGDGKAVLIDIRPEARHCIFIKSRISAEWCMPNMLRPLLCTVFHCIISDLREKEGIPDLRRAARFRFANVTLPEIDGSTRKLFKSGRELDDYLLAAVIRNLKIVQDRSQVIVMDADGNRSKGIARSLRRLGIKRPYLVQGGFRSWVEEGLRIKELKPETTLTILNEEAEAIFEEINPTPLQVVGYGVGLVAAAYALVEWEKTLQYVGVFGLCQTLYRRISSYEDSEDLKQDVRQLLAPVILGGQAMTWAAGKLETNRNGLPTSPSSTDVQSRVLQAAAKHESQPDSEETQDPSPETMSSVSENIDLSEA</sequence>
<feature type="compositionally biased region" description="Polar residues" evidence="1">
    <location>
        <begin position="636"/>
        <end position="653"/>
    </location>
</feature>
<dbReference type="PANTHER" id="PTHR34209">
    <property type="entry name" value="RHODANESE/CELL CYCLE CONTROL PHOSPHATASE SUPERFAMILY PROTEIN"/>
    <property type="match status" value="1"/>
</dbReference>
<dbReference type="PANTHER" id="PTHR34209:SF3">
    <property type="entry name" value="RHODANESE_CELL CYCLE CONTROL PHOSPHATASE SUPERFAMILY PROTEIN"/>
    <property type="match status" value="1"/>
</dbReference>
<dbReference type="SUPFAM" id="SSF52821">
    <property type="entry name" value="Rhodanese/Cell cycle control phosphatase"/>
    <property type="match status" value="1"/>
</dbReference>
<dbReference type="SMART" id="SM00450">
    <property type="entry name" value="RHOD"/>
    <property type="match status" value="1"/>
</dbReference>
<organism evidence="3 4">
    <name type="scientific">Solanum pennellii</name>
    <name type="common">Tomato</name>
    <name type="synonym">Lycopersicon pennellii</name>
    <dbReference type="NCBI Taxonomy" id="28526"/>
    <lineage>
        <taxon>Eukaryota</taxon>
        <taxon>Viridiplantae</taxon>
        <taxon>Streptophyta</taxon>
        <taxon>Embryophyta</taxon>
        <taxon>Tracheophyta</taxon>
        <taxon>Spermatophyta</taxon>
        <taxon>Magnoliopsida</taxon>
        <taxon>eudicotyledons</taxon>
        <taxon>Gunneridae</taxon>
        <taxon>Pentapetalae</taxon>
        <taxon>asterids</taxon>
        <taxon>lamiids</taxon>
        <taxon>Solanales</taxon>
        <taxon>Solanaceae</taxon>
        <taxon>Solanoideae</taxon>
        <taxon>Solaneae</taxon>
        <taxon>Solanum</taxon>
        <taxon>Solanum subgen. Lycopersicon</taxon>
    </lineage>
</organism>
<gene>
    <name evidence="4 5" type="primary">LOC107013706</name>
</gene>
<dbReference type="RefSeq" id="XP_027771638.1">
    <property type="nucleotide sequence ID" value="XM_027915837.1"/>
</dbReference>
<evidence type="ECO:0000313" key="4">
    <source>
        <dbReference type="RefSeq" id="XP_027771638.1"/>
    </source>
</evidence>
<reference evidence="3" key="1">
    <citation type="journal article" date="2014" name="Nat. Genet.">
        <title>The genome of the stress-tolerant wild tomato species Solanum pennellii.</title>
        <authorList>
            <person name="Bolger A."/>
            <person name="Scossa F."/>
            <person name="Bolger M.E."/>
            <person name="Lanz C."/>
            <person name="Maumus F."/>
            <person name="Tohge T."/>
            <person name="Quesneville H."/>
            <person name="Alseekh S."/>
            <person name="Sorensen I."/>
            <person name="Lichtenstein G."/>
            <person name="Fich E.A."/>
            <person name="Conte M."/>
            <person name="Keller H."/>
            <person name="Schneeberger K."/>
            <person name="Schwacke R."/>
            <person name="Ofner I."/>
            <person name="Vrebalov J."/>
            <person name="Xu Y."/>
            <person name="Osorio S."/>
            <person name="Aflitos S.A."/>
            <person name="Schijlen E."/>
            <person name="Jimenez-Gomez J.M."/>
            <person name="Ryngajllo M."/>
            <person name="Kimura S."/>
            <person name="Kumar R."/>
            <person name="Koenig D."/>
            <person name="Headland L.R."/>
            <person name="Maloof J.N."/>
            <person name="Sinha N."/>
            <person name="van Ham R.C."/>
            <person name="Lankhorst R.K."/>
            <person name="Mao L."/>
            <person name="Vogel A."/>
            <person name="Arsova B."/>
            <person name="Panstruga R."/>
            <person name="Fei Z."/>
            <person name="Rose J.K."/>
            <person name="Zamir D."/>
            <person name="Carrari F."/>
            <person name="Giovannoni J.J."/>
            <person name="Weigel D."/>
            <person name="Usadel B."/>
            <person name="Fernie A.R."/>
        </authorList>
    </citation>
    <scope>NUCLEOTIDE SEQUENCE [LARGE SCALE GENOMIC DNA]</scope>
</reference>
<proteinExistence type="predicted"/>
<feature type="domain" description="Rhodanese" evidence="2">
    <location>
        <begin position="474"/>
        <end position="534"/>
    </location>
</feature>
<evidence type="ECO:0000313" key="3">
    <source>
        <dbReference type="Proteomes" id="UP000694930"/>
    </source>
</evidence>
<keyword evidence="3" id="KW-1185">Reference proteome</keyword>
<dbReference type="PROSITE" id="PS50206">
    <property type="entry name" value="RHODANESE_3"/>
    <property type="match status" value="1"/>
</dbReference>
<reference evidence="4 5" key="2">
    <citation type="submission" date="2025-05" db="UniProtKB">
        <authorList>
            <consortium name="RefSeq"/>
        </authorList>
    </citation>
    <scope>IDENTIFICATION</scope>
</reference>
<dbReference type="Pfam" id="PF00581">
    <property type="entry name" value="Rhodanese"/>
    <property type="match status" value="1"/>
</dbReference>